<gene>
    <name evidence="3" type="ORF">E0H75_20695</name>
</gene>
<dbReference type="Pfam" id="PF23636">
    <property type="entry name" value="DUF7144"/>
    <property type="match status" value="1"/>
</dbReference>
<dbReference type="Proteomes" id="UP000293342">
    <property type="component" value="Unassembled WGS sequence"/>
</dbReference>
<keyword evidence="1" id="KW-1133">Transmembrane helix</keyword>
<dbReference type="AlphaFoldDB" id="A0A4R0JUV4"/>
<comment type="caution">
    <text evidence="3">The sequence shown here is derived from an EMBL/GenBank/DDBJ whole genome shotgun (WGS) entry which is preliminary data.</text>
</comment>
<evidence type="ECO:0000313" key="3">
    <source>
        <dbReference type="EMBL" id="TCC48976.1"/>
    </source>
</evidence>
<keyword evidence="1" id="KW-0812">Transmembrane</keyword>
<feature type="transmembrane region" description="Helical" evidence="1">
    <location>
        <begin position="87"/>
        <end position="106"/>
    </location>
</feature>
<dbReference type="OrthoDB" id="4482242at2"/>
<protein>
    <recommendedName>
        <fullName evidence="2">DUF7144 domain-containing protein</fullName>
    </recommendedName>
</protein>
<dbReference type="EMBL" id="SJKD01000004">
    <property type="protein sequence ID" value="TCC48976.1"/>
    <property type="molecule type" value="Genomic_DNA"/>
</dbReference>
<name>A0A4R0JUV4_9ACTN</name>
<dbReference type="InterPro" id="IPR055568">
    <property type="entry name" value="DUF7144"/>
</dbReference>
<feature type="transmembrane region" description="Helical" evidence="1">
    <location>
        <begin position="112"/>
        <end position="129"/>
    </location>
</feature>
<accession>A0A4R0JUV4</accession>
<feature type="transmembrane region" description="Helical" evidence="1">
    <location>
        <begin position="20"/>
        <end position="42"/>
    </location>
</feature>
<proteinExistence type="predicted"/>
<feature type="domain" description="DUF7144" evidence="2">
    <location>
        <begin position="20"/>
        <end position="131"/>
    </location>
</feature>
<reference evidence="3 4" key="1">
    <citation type="submission" date="2019-02" db="EMBL/GenBank/DDBJ databases">
        <title>Kribbella capetownensis sp. nov. and Kribbella speibonae sp. nov., isolated from soil.</title>
        <authorList>
            <person name="Curtis S.M."/>
            <person name="Norton I."/>
            <person name="Everest G.J."/>
            <person name="Meyers P.R."/>
        </authorList>
    </citation>
    <scope>NUCLEOTIDE SEQUENCE [LARGE SCALE GENOMIC DNA]</scope>
    <source>
        <strain evidence="3 4">YM53</strain>
    </source>
</reference>
<keyword evidence="1" id="KW-0472">Membrane</keyword>
<organism evidence="3 4">
    <name type="scientific">Kribbella capetownensis</name>
    <dbReference type="NCBI Taxonomy" id="1572659"/>
    <lineage>
        <taxon>Bacteria</taxon>
        <taxon>Bacillati</taxon>
        <taxon>Actinomycetota</taxon>
        <taxon>Actinomycetes</taxon>
        <taxon>Propionibacteriales</taxon>
        <taxon>Kribbellaceae</taxon>
        <taxon>Kribbella</taxon>
    </lineage>
</organism>
<sequence length="136" mass="15091">MTDDRSVESQADSGWAMTGVAFAAAMLLLIGAFHVIAGFAAILNDEYLVRVRGYAFDLDITAWGWIHLILGLALVVTAFGLFSRARWAGVVALFLVVLSAIDNFFFIPYQPFWALLLIALDVWVIWALTRPRALRS</sequence>
<evidence type="ECO:0000256" key="1">
    <source>
        <dbReference type="SAM" id="Phobius"/>
    </source>
</evidence>
<feature type="transmembrane region" description="Helical" evidence="1">
    <location>
        <begin position="62"/>
        <end position="82"/>
    </location>
</feature>
<keyword evidence="4" id="KW-1185">Reference proteome</keyword>
<evidence type="ECO:0000313" key="4">
    <source>
        <dbReference type="Proteomes" id="UP000293342"/>
    </source>
</evidence>
<dbReference type="RefSeq" id="WP_131515213.1">
    <property type="nucleotide sequence ID" value="NZ_SJKD01000004.1"/>
</dbReference>
<evidence type="ECO:0000259" key="2">
    <source>
        <dbReference type="Pfam" id="PF23636"/>
    </source>
</evidence>